<evidence type="ECO:0000256" key="2">
    <source>
        <dbReference type="ARBA" id="ARBA00022692"/>
    </source>
</evidence>
<feature type="transmembrane region" description="Helical" evidence="5">
    <location>
        <begin position="183"/>
        <end position="202"/>
    </location>
</feature>
<evidence type="ECO:0000256" key="4">
    <source>
        <dbReference type="ARBA" id="ARBA00023136"/>
    </source>
</evidence>
<comment type="subcellular location">
    <subcellularLocation>
        <location evidence="1">Membrane</location>
        <topology evidence="1">Multi-pass membrane protein</topology>
    </subcellularLocation>
</comment>
<feature type="transmembrane region" description="Helical" evidence="5">
    <location>
        <begin position="432"/>
        <end position="458"/>
    </location>
</feature>
<dbReference type="GO" id="GO:0022857">
    <property type="term" value="F:transmembrane transporter activity"/>
    <property type="evidence" value="ECO:0007669"/>
    <property type="project" value="InterPro"/>
</dbReference>
<keyword evidence="4 5" id="KW-0472">Membrane</keyword>
<evidence type="ECO:0000313" key="7">
    <source>
        <dbReference type="Proteomes" id="UP001182556"/>
    </source>
</evidence>
<keyword evidence="7" id="KW-1185">Reference proteome</keyword>
<dbReference type="EMBL" id="JAODAN010000012">
    <property type="protein sequence ID" value="KAK1921034.1"/>
    <property type="molecule type" value="Genomic_DNA"/>
</dbReference>
<protein>
    <submittedName>
        <fullName evidence="6">Major facilitator superfamily domain-containing protein</fullName>
    </submittedName>
</protein>
<feature type="transmembrane region" description="Helical" evidence="5">
    <location>
        <begin position="470"/>
        <end position="489"/>
    </location>
</feature>
<evidence type="ECO:0000256" key="5">
    <source>
        <dbReference type="SAM" id="Phobius"/>
    </source>
</evidence>
<feature type="transmembrane region" description="Helical" evidence="5">
    <location>
        <begin position="322"/>
        <end position="343"/>
    </location>
</feature>
<keyword evidence="2 5" id="KW-0812">Transmembrane</keyword>
<dbReference type="Pfam" id="PF07690">
    <property type="entry name" value="MFS_1"/>
    <property type="match status" value="1"/>
</dbReference>
<dbReference type="Proteomes" id="UP001182556">
    <property type="component" value="Unassembled WGS sequence"/>
</dbReference>
<dbReference type="PANTHER" id="PTHR23502:SF30">
    <property type="entry name" value="TRANSPORTER, PUTATIVE (AFU_ORTHOLOGUE AFUA_8G04702)-RELATED"/>
    <property type="match status" value="1"/>
</dbReference>
<feature type="transmembrane region" description="Helical" evidence="5">
    <location>
        <begin position="407"/>
        <end position="426"/>
    </location>
</feature>
<dbReference type="AlphaFoldDB" id="A0AAD9CSC0"/>
<dbReference type="GO" id="GO:0005886">
    <property type="term" value="C:plasma membrane"/>
    <property type="evidence" value="ECO:0007669"/>
    <property type="project" value="TreeGrafter"/>
</dbReference>
<keyword evidence="3 5" id="KW-1133">Transmembrane helix</keyword>
<dbReference type="PANTHER" id="PTHR23502">
    <property type="entry name" value="MAJOR FACILITATOR SUPERFAMILY"/>
    <property type="match status" value="1"/>
</dbReference>
<feature type="transmembrane region" description="Helical" evidence="5">
    <location>
        <begin position="91"/>
        <end position="114"/>
    </location>
</feature>
<feature type="transmembrane region" description="Helical" evidence="5">
    <location>
        <begin position="363"/>
        <end position="386"/>
    </location>
</feature>
<dbReference type="Gene3D" id="1.20.1250.20">
    <property type="entry name" value="MFS general substrate transporter like domains"/>
    <property type="match status" value="1"/>
</dbReference>
<feature type="transmembrane region" description="Helical" evidence="5">
    <location>
        <begin position="214"/>
        <end position="233"/>
    </location>
</feature>
<evidence type="ECO:0000313" key="6">
    <source>
        <dbReference type="EMBL" id="KAK1921034.1"/>
    </source>
</evidence>
<name>A0AAD9CSC0_PAPLA</name>
<proteinExistence type="predicted"/>
<sequence>MSTRQDDLPIPGSLLLLELDDTHSNEHSGPGEVKQIVLSPKPSQDINDPLNWSWKRKQVAHLMLQIFTLTSGIGCCSLNSVLVPISLDTGISISTLVAGTGYMFLLLGWGGLITQPLALTFGKRPMYLLSQIGLLGTVIWMIYIKSEGEWLANKVVQGFFASPIESLVEVSIADIFYAHERGYYIGIYGMVLFGGNFLAPVWAGFVNDALGKDWVFWVTAIQLIIGIIIMFFFMEETNYNRGTTEMVEKHDSSLQRNVASSIDGNASETEKEAMRDITQTTVAPVELEGVEYSFVQKLRMFDQRYSSTRIFFQMMYRPFFHLRFPVVVWSGVLYGTALIWYNVLNGTASVIFSGAPFNFSASMVGLTYLGPMLGACVAFLWSGYAADRWLMYYVRKKGGVREPEHRLWLLALNAIVCPVGLILWGVGAGRGIHWFGLVFGGSMVAFTSATGGAFAINYALDSYKDLSGEVMITVILIRNTMSFAVSYGITPWTEIGYQNAFIIAALVGLAFYASFLIVIKYGKKWRAASKAVYWRYVETSVMAHI</sequence>
<comment type="caution">
    <text evidence="6">The sequence shown here is derived from an EMBL/GenBank/DDBJ whole genome shotgun (WGS) entry which is preliminary data.</text>
</comment>
<gene>
    <name evidence="6" type="ORF">DB88DRAFT_120194</name>
</gene>
<evidence type="ECO:0000256" key="3">
    <source>
        <dbReference type="ARBA" id="ARBA00022989"/>
    </source>
</evidence>
<feature type="transmembrane region" description="Helical" evidence="5">
    <location>
        <begin position="62"/>
        <end position="85"/>
    </location>
</feature>
<accession>A0AAD9CSC0</accession>
<organism evidence="6 7">
    <name type="scientific">Papiliotrema laurentii</name>
    <name type="common">Cryptococcus laurentii</name>
    <dbReference type="NCBI Taxonomy" id="5418"/>
    <lineage>
        <taxon>Eukaryota</taxon>
        <taxon>Fungi</taxon>
        <taxon>Dikarya</taxon>
        <taxon>Basidiomycota</taxon>
        <taxon>Agaricomycotina</taxon>
        <taxon>Tremellomycetes</taxon>
        <taxon>Tremellales</taxon>
        <taxon>Rhynchogastremaceae</taxon>
        <taxon>Papiliotrema</taxon>
    </lineage>
</organism>
<dbReference type="InterPro" id="IPR011701">
    <property type="entry name" value="MFS"/>
</dbReference>
<feature type="transmembrane region" description="Helical" evidence="5">
    <location>
        <begin position="126"/>
        <end position="143"/>
    </location>
</feature>
<dbReference type="SUPFAM" id="SSF103473">
    <property type="entry name" value="MFS general substrate transporter"/>
    <property type="match status" value="1"/>
</dbReference>
<feature type="transmembrane region" description="Helical" evidence="5">
    <location>
        <begin position="495"/>
        <end position="519"/>
    </location>
</feature>
<evidence type="ECO:0000256" key="1">
    <source>
        <dbReference type="ARBA" id="ARBA00004141"/>
    </source>
</evidence>
<reference evidence="6" key="1">
    <citation type="submission" date="2023-02" db="EMBL/GenBank/DDBJ databases">
        <title>Identification and recombinant expression of a fungal hydrolase from Papiliotrema laurentii that hydrolyzes apple cutin and clears colloidal polyester polyurethane.</title>
        <authorList>
            <consortium name="DOE Joint Genome Institute"/>
            <person name="Roman V.A."/>
            <person name="Bojanowski C."/>
            <person name="Crable B.R."/>
            <person name="Wagner D.N."/>
            <person name="Hung C.S."/>
            <person name="Nadeau L.J."/>
            <person name="Schratz L."/>
            <person name="Haridas S."/>
            <person name="Pangilinan J."/>
            <person name="Lipzen A."/>
            <person name="Na H."/>
            <person name="Yan M."/>
            <person name="Ng V."/>
            <person name="Grigoriev I.V."/>
            <person name="Spatafora J.W."/>
            <person name="Barlow D."/>
            <person name="Biffinger J."/>
            <person name="Kelley-Loughnane N."/>
            <person name="Varaljay V.A."/>
            <person name="Crookes-Goodson W.J."/>
        </authorList>
    </citation>
    <scope>NUCLEOTIDE SEQUENCE</scope>
    <source>
        <strain evidence="6">5307AH</strain>
    </source>
</reference>
<dbReference type="InterPro" id="IPR036259">
    <property type="entry name" value="MFS_trans_sf"/>
</dbReference>